<name>A0A6M3M0Q6_9ZZZZ</name>
<dbReference type="EMBL" id="MT143884">
    <property type="protein sequence ID" value="QJB04552.1"/>
    <property type="molecule type" value="Genomic_DNA"/>
</dbReference>
<dbReference type="EMBL" id="MT143646">
    <property type="protein sequence ID" value="QJA99372.1"/>
    <property type="molecule type" value="Genomic_DNA"/>
</dbReference>
<evidence type="ECO:0000313" key="1">
    <source>
        <dbReference type="EMBL" id="QJA99372.1"/>
    </source>
</evidence>
<organism evidence="1">
    <name type="scientific">viral metagenome</name>
    <dbReference type="NCBI Taxonomy" id="1070528"/>
    <lineage>
        <taxon>unclassified sequences</taxon>
        <taxon>metagenomes</taxon>
        <taxon>organismal metagenomes</taxon>
    </lineage>
</organism>
<dbReference type="AlphaFoldDB" id="A0A6M3M0Q6"/>
<gene>
    <name evidence="1" type="ORF">MM171A01100_0006</name>
    <name evidence="2" type="ORF">MM171B00234_0053</name>
</gene>
<accession>A0A6M3M0Q6</accession>
<evidence type="ECO:0000313" key="2">
    <source>
        <dbReference type="EMBL" id="QJB04552.1"/>
    </source>
</evidence>
<protein>
    <submittedName>
        <fullName evidence="1">Uncharacterized protein</fullName>
    </submittedName>
</protein>
<reference evidence="1" key="1">
    <citation type="submission" date="2020-03" db="EMBL/GenBank/DDBJ databases">
        <title>The deep terrestrial virosphere.</title>
        <authorList>
            <person name="Holmfeldt K."/>
            <person name="Nilsson E."/>
            <person name="Simone D."/>
            <person name="Lopez-Fernandez M."/>
            <person name="Wu X."/>
            <person name="de Brujin I."/>
            <person name="Lundin D."/>
            <person name="Andersson A."/>
            <person name="Bertilsson S."/>
            <person name="Dopson M."/>
        </authorList>
    </citation>
    <scope>NUCLEOTIDE SEQUENCE</scope>
    <source>
        <strain evidence="1">MM171A01100</strain>
        <strain evidence="2">MM171B00234</strain>
    </source>
</reference>
<sequence length="1023" mass="112640">MADGSQSLAAEVIVRHSASLNLAAEFTILQFASIDFFAKFWVTRYRTPNRIKDSDCWGAILCIDPNGLRVDQKGPINYLLDTCVLRTGLTDKAGGFAATINDNKTSIDVNGFQKRIYDMTLFEADTIYIRDNDEFWLGVQEGPSSDDWVSGVGGRCWLMGGWITKRFYTYDDRTRIVANIEGKCYMDLWKESYFGTEDLPRNYDEVVDFLQVVVDVLHDMNAAQDPNYEFRSHPENFPGSPLTADVAFGDTTITVESTTPFQAGDAFIWDNETYSGETVSITAISSATQLTIAAPGIVNSVGYSVGENAWFVMYSELTGVPFLKEFNNNPILNVMQNACERTDHEWKITPYSAGTTIAARRALEFYPRASAPLAGDPSIRYGSNIRQLPSIMVGDVTNLVTNALVTGNPATFPEEIDTWINTGAWPDKANRNRYYSSISTPYPPNAHRQAFADATLVYDDELLAALNLQKDNDPIFDIYLTLYAETSEISVATLDMDLRKWRRLKFRFKHATAESPTITLTVLDYASLAGSTITILSSSLVGPTRVTHLVEGTDWDAVTSNNQTAINITAAILASGNVWPTVAGPVVTVNALGVSWLIYISSTSDAVDLGVDTSDVNLYRIHLHTYNPAYASVTNLWNQSFYYDFGTGVKQSSTVFNDPVTSSHDVVRTRDWSELDLLLPDVNPDGTIGSGNLADLYDDQYMHGWRPVFLTGLPASIDTTADPTNIDFLGIYVGCKERGAGGTATDAPGTYVRDLSGTNKTFVATLALNAAVAIGDRFINVVNAYRMAGDYIPGTGPAPTEARIFRAPYPEYVIWRAFDQWETVKIAAVAGTGALFPGGHNVMLVDPLENNYATGELLCRGGWNISFSQLHFILGSIDKELSLPANLADPKRFRLISSDDVEYLVDVEGLADQALLDSSAYQAVKFTLDGDPRHRIGLRMIPYLDPDRATAGLPTSFHGIDMLVDVAEHHIVACDFFSILLLGTMATRGKERVMAAISGQQETKLERTSYGGRSGGKYQRLLR</sequence>
<proteinExistence type="predicted"/>